<proteinExistence type="predicted"/>
<dbReference type="GO" id="GO:0016301">
    <property type="term" value="F:kinase activity"/>
    <property type="evidence" value="ECO:0007669"/>
    <property type="project" value="UniProtKB-KW"/>
</dbReference>
<dbReference type="AlphaFoldDB" id="A0A2Z6ZTG2"/>
<feature type="compositionally biased region" description="Polar residues" evidence="1">
    <location>
        <begin position="90"/>
        <end position="99"/>
    </location>
</feature>
<keyword evidence="2" id="KW-0418">Kinase</keyword>
<keyword evidence="2" id="KW-0675">Receptor</keyword>
<evidence type="ECO:0000313" key="2">
    <source>
        <dbReference type="EMBL" id="KZT76482.1"/>
    </source>
</evidence>
<evidence type="ECO:0000256" key="1">
    <source>
        <dbReference type="SAM" id="MobiDB-lite"/>
    </source>
</evidence>
<name>A0A2Z6ZTG2_9LAMI</name>
<reference evidence="2 3" key="1">
    <citation type="journal article" date="2015" name="Proc. Natl. Acad. Sci. U.S.A.">
        <title>The resurrection genome of Boea hygrometrica: A blueprint for survival of dehydration.</title>
        <authorList>
            <person name="Xiao L."/>
            <person name="Yang G."/>
            <person name="Zhang L."/>
            <person name="Yang X."/>
            <person name="Zhao S."/>
            <person name="Ji Z."/>
            <person name="Zhou Q."/>
            <person name="Hu M."/>
            <person name="Wang Y."/>
            <person name="Chen M."/>
            <person name="Xu Y."/>
            <person name="Jin H."/>
            <person name="Xiao X."/>
            <person name="Hu G."/>
            <person name="Bao F."/>
            <person name="Hu Y."/>
            <person name="Wan P."/>
            <person name="Li L."/>
            <person name="Deng X."/>
            <person name="Kuang T."/>
            <person name="Xiang C."/>
            <person name="Zhu J.K."/>
            <person name="Oliver M.J."/>
            <person name="He Y."/>
        </authorList>
    </citation>
    <scope>NUCLEOTIDE SEQUENCE [LARGE SCALE GENOMIC DNA]</scope>
    <source>
        <strain evidence="3">cv. XS01</strain>
    </source>
</reference>
<evidence type="ECO:0000313" key="3">
    <source>
        <dbReference type="Proteomes" id="UP000250235"/>
    </source>
</evidence>
<feature type="region of interest" description="Disordered" evidence="1">
    <location>
        <begin position="119"/>
        <end position="138"/>
    </location>
</feature>
<sequence length="138" mass="15689">MREFRVTSCRFGKPVVEVERRRFVMLKRCILSIVYGTSSEGVVSNALRLENQQVVAMLICCKIPAGALLKETSSNDLATQIQQRRKFRSDSNSAATQIQQRRKYSSWRFSDADFIFSTKLPNPGSSTRSKIFEQKASS</sequence>
<organism evidence="2 3">
    <name type="scientific">Dorcoceras hygrometricum</name>
    <dbReference type="NCBI Taxonomy" id="472368"/>
    <lineage>
        <taxon>Eukaryota</taxon>
        <taxon>Viridiplantae</taxon>
        <taxon>Streptophyta</taxon>
        <taxon>Embryophyta</taxon>
        <taxon>Tracheophyta</taxon>
        <taxon>Spermatophyta</taxon>
        <taxon>Magnoliopsida</taxon>
        <taxon>eudicotyledons</taxon>
        <taxon>Gunneridae</taxon>
        <taxon>Pentapetalae</taxon>
        <taxon>asterids</taxon>
        <taxon>lamiids</taxon>
        <taxon>Lamiales</taxon>
        <taxon>Gesneriaceae</taxon>
        <taxon>Didymocarpoideae</taxon>
        <taxon>Trichosporeae</taxon>
        <taxon>Loxocarpinae</taxon>
        <taxon>Dorcoceras</taxon>
    </lineage>
</organism>
<protein>
    <submittedName>
        <fullName evidence="2">Cysteine-rich receptor-like protein kinase 10</fullName>
    </submittedName>
</protein>
<accession>A0A2Z6ZTG2</accession>
<feature type="region of interest" description="Disordered" evidence="1">
    <location>
        <begin position="80"/>
        <end position="99"/>
    </location>
</feature>
<keyword evidence="3" id="KW-1185">Reference proteome</keyword>
<gene>
    <name evidence="2" type="ORF">F511_46493</name>
</gene>
<dbReference type="Proteomes" id="UP000250235">
    <property type="component" value="Unassembled WGS sequence"/>
</dbReference>
<keyword evidence="2" id="KW-0808">Transferase</keyword>
<dbReference type="EMBL" id="KV116702">
    <property type="protein sequence ID" value="KZT76482.1"/>
    <property type="molecule type" value="Genomic_DNA"/>
</dbReference>